<dbReference type="AlphaFoldDB" id="A0A6J3LVI0"/>
<dbReference type="PANTHER" id="PTHR45639">
    <property type="entry name" value="HSC70CB, ISOFORM G-RELATED"/>
    <property type="match status" value="1"/>
</dbReference>
<proteinExistence type="predicted"/>
<evidence type="ECO:0000256" key="1">
    <source>
        <dbReference type="ARBA" id="ARBA00022741"/>
    </source>
</evidence>
<dbReference type="InterPro" id="IPR043129">
    <property type="entry name" value="ATPase_NBD"/>
</dbReference>
<keyword evidence="1" id="KW-0547">Nucleotide-binding</keyword>
<dbReference type="Gene3D" id="3.30.420.40">
    <property type="match status" value="2"/>
</dbReference>
<dbReference type="InterPro" id="IPR013126">
    <property type="entry name" value="Hsp_70_fam"/>
</dbReference>
<dbReference type="Gene3D" id="3.90.640.10">
    <property type="entry name" value="Actin, Chain A, domain 4"/>
    <property type="match status" value="1"/>
</dbReference>
<reference evidence="6" key="1">
    <citation type="submission" date="2020-01" db="EMBL/GenBank/DDBJ databases">
        <authorList>
            <consortium name="DOE Joint Genome Institute"/>
            <person name="Haridas S."/>
            <person name="Albert R."/>
            <person name="Binder M."/>
            <person name="Bloem J."/>
            <person name="Labutti K."/>
            <person name="Salamov A."/>
            <person name="Andreopoulos B."/>
            <person name="Baker S.E."/>
            <person name="Barry K."/>
            <person name="Bills G."/>
            <person name="Bluhm B.H."/>
            <person name="Cannon C."/>
            <person name="Castanera R."/>
            <person name="Culley D.E."/>
            <person name="Daum C."/>
            <person name="Ezra D."/>
            <person name="Gonzalez J.B."/>
            <person name="Henrissat B."/>
            <person name="Kuo A."/>
            <person name="Liang C."/>
            <person name="Lipzen A."/>
            <person name="Lutzoni F."/>
            <person name="Magnuson J."/>
            <person name="Mondo S."/>
            <person name="Nolan M."/>
            <person name="Ohm R."/>
            <person name="Pangilinan J."/>
            <person name="Park H.-J."/>
            <person name="Ramirez L."/>
            <person name="Alfaro M."/>
            <person name="Sun H."/>
            <person name="Tritt A."/>
            <person name="Yoshinaga Y."/>
            <person name="Zwiers L.-H."/>
            <person name="Turgeon B.G."/>
            <person name="Goodwin S.B."/>
            <person name="Spatafora J.W."/>
            <person name="Crous P.W."/>
            <person name="Grigoriev I.V."/>
        </authorList>
    </citation>
    <scope>NUCLEOTIDE SEQUENCE</scope>
    <source>
        <strain evidence="6">CBS 342.82</strain>
    </source>
</reference>
<dbReference type="RefSeq" id="XP_033456806.1">
    <property type="nucleotide sequence ID" value="XM_033605579.1"/>
</dbReference>
<dbReference type="PRINTS" id="PR00301">
    <property type="entry name" value="HEATSHOCK70"/>
</dbReference>
<dbReference type="OrthoDB" id="10262720at2759"/>
<dbReference type="GO" id="GO:0140662">
    <property type="term" value="F:ATP-dependent protein folding chaperone"/>
    <property type="evidence" value="ECO:0007669"/>
    <property type="project" value="InterPro"/>
</dbReference>
<sequence>MLCINQRRIAPLGLCIVFLFLFVSTAKAAVLGIDFGTLHIKAALIKPGVPLDIVLTKDSKRKEVAALAFKPSRDEKNQIITGKDVYPERVYGSDALALQGRFPSEVFPNLKFLLGLQANEEADEKRAVYKARYPALKIEHEEPLGATVFRSSGFAENTVPFTVEELVGMELANIKRNALAMAGKGSSVEDVVITIPPFFTAEERRAISRAADYAGLRVNALISDGLAVGLDYAKTRTFPLVTKGEKPEYHLVFDMGAGSTSATLLRFQSRSVKDIGRYNKTVQEVAVLGAGWDRTLGGDSLNHVIMDDFVNKLMAKSDVKSKGISIEEVKSNGRTMGRFFKEAEKARQILSANSETSNSFEEILPDIDLRTKLSRADFEALVSGFADRVEKPIEDALKMAKLTMKDVDSIILHGGAVRTPFVHSRLEKIAGDASKLRNSVNADESAVFGAAFKAAGLSASFKVKEIRDSDLAAYTTSLFYTDKEKVKRQDLFLPSSQSGSGATIKQVTFKDKEDFKFQFTQVVDDRHYPVLDVESVNLTLSVQELNAKFGCEKADITTKFSFRLGSLDSLPEVVGGSVSCEVDDVPKAGSVGDTVKDWLGFGKKKDQESDEGEDEAPVEEIDTSTSTKSAKKKEASTATSSGSADSAKASEAPKKRTESINVQVTSTPAGGLPVEKSKLQDIRDRFVSFDSSDLARLAREEALNLLESFTYYVRDLLENTDYESVSTKAQRDEISSVLQSVKEWMEVPGTLAKATRDTLKEKRESLKKLVDPIVSRRKEGQNRPAVIKKLQESLDSMGKLLVTMEDSIASAVQAQSSAAEKAKTETSTADAAETTGTDDEPVDPEASATATSSASKSTTTTEFNPYASLDVSSIRATYDSAKDWLEKKVAEQNALDTFAEPVLRIKDLEAKISEVADSMRDLVYKQMKAATKPTTSSKKAKAPKTKAAKKGKSTAGGVKNADDILGEPASANDEETPTGPPPAAEPEAAEKPAFGSESIEDLLGSIREPRARDEL</sequence>
<protein>
    <submittedName>
        <fullName evidence="6">Actin-like ATPase domain-containing protein</fullName>
    </submittedName>
</protein>
<dbReference type="Gene3D" id="3.30.30.30">
    <property type="match status" value="1"/>
</dbReference>
<feature type="compositionally biased region" description="Polar residues" evidence="4">
    <location>
        <begin position="659"/>
        <end position="668"/>
    </location>
</feature>
<feature type="compositionally biased region" description="Low complexity" evidence="4">
    <location>
        <begin position="928"/>
        <end position="937"/>
    </location>
</feature>
<keyword evidence="2" id="KW-0067">ATP-binding</keyword>
<dbReference type="SUPFAM" id="SSF53067">
    <property type="entry name" value="Actin-like ATPase domain"/>
    <property type="match status" value="2"/>
</dbReference>
<feature type="region of interest" description="Disordered" evidence="4">
    <location>
        <begin position="928"/>
        <end position="1015"/>
    </location>
</feature>
<dbReference type="GeneID" id="54363379"/>
<accession>A0A6J3LVI0</accession>
<dbReference type="GO" id="GO:0005524">
    <property type="term" value="F:ATP binding"/>
    <property type="evidence" value="ECO:0007669"/>
    <property type="project" value="UniProtKB-KW"/>
</dbReference>
<dbReference type="Proteomes" id="UP000504637">
    <property type="component" value="Unplaced"/>
</dbReference>
<feature type="compositionally biased region" description="Low complexity" evidence="4">
    <location>
        <begin position="846"/>
        <end position="861"/>
    </location>
</feature>
<evidence type="ECO:0000256" key="3">
    <source>
        <dbReference type="ARBA" id="ARBA00023186"/>
    </source>
</evidence>
<dbReference type="SUPFAM" id="SSF100934">
    <property type="entry name" value="Heat shock protein 70kD (HSP70), C-terminal subdomain"/>
    <property type="match status" value="1"/>
</dbReference>
<dbReference type="GO" id="GO:0030968">
    <property type="term" value="P:endoplasmic reticulum unfolded protein response"/>
    <property type="evidence" value="ECO:0007669"/>
    <property type="project" value="TreeGrafter"/>
</dbReference>
<dbReference type="PANTHER" id="PTHR45639:SF3">
    <property type="entry name" value="HYPOXIA UP-REGULATED PROTEIN 1"/>
    <property type="match status" value="1"/>
</dbReference>
<reference evidence="6" key="3">
    <citation type="submission" date="2025-08" db="UniProtKB">
        <authorList>
            <consortium name="RefSeq"/>
        </authorList>
    </citation>
    <scope>IDENTIFICATION</scope>
    <source>
        <strain evidence="6">CBS 342.82</strain>
    </source>
</reference>
<feature type="region of interest" description="Disordered" evidence="4">
    <location>
        <begin position="818"/>
        <end position="865"/>
    </location>
</feature>
<feature type="region of interest" description="Disordered" evidence="4">
    <location>
        <begin position="602"/>
        <end position="672"/>
    </location>
</feature>
<gene>
    <name evidence="6" type="ORF">K489DRAFT_383342</name>
</gene>
<dbReference type="Gene3D" id="1.20.1270.10">
    <property type="match status" value="1"/>
</dbReference>
<feature type="compositionally biased region" description="Low complexity" evidence="4">
    <location>
        <begin position="818"/>
        <end position="835"/>
    </location>
</feature>
<dbReference type="Pfam" id="PF00012">
    <property type="entry name" value="HSP70"/>
    <property type="match status" value="1"/>
</dbReference>
<evidence type="ECO:0000313" key="6">
    <source>
        <dbReference type="RefSeq" id="XP_033456806.1"/>
    </source>
</evidence>
<evidence type="ECO:0000313" key="5">
    <source>
        <dbReference type="Proteomes" id="UP000504637"/>
    </source>
</evidence>
<keyword evidence="5" id="KW-1185">Reference proteome</keyword>
<feature type="compositionally biased region" description="Low complexity" evidence="4">
    <location>
        <begin position="636"/>
        <end position="650"/>
    </location>
</feature>
<feature type="compositionally biased region" description="Acidic residues" evidence="4">
    <location>
        <begin position="608"/>
        <end position="622"/>
    </location>
</feature>
<dbReference type="GO" id="GO:0034663">
    <property type="term" value="C:endoplasmic reticulum chaperone complex"/>
    <property type="evidence" value="ECO:0007669"/>
    <property type="project" value="TreeGrafter"/>
</dbReference>
<reference evidence="6" key="2">
    <citation type="submission" date="2020-04" db="EMBL/GenBank/DDBJ databases">
        <authorList>
            <consortium name="NCBI Genome Project"/>
        </authorList>
    </citation>
    <scope>NUCLEOTIDE SEQUENCE</scope>
    <source>
        <strain evidence="6">CBS 342.82</strain>
    </source>
</reference>
<dbReference type="CDD" id="cd10230">
    <property type="entry name" value="ASKHA_NBD_HSP70_HYOU1"/>
    <property type="match status" value="1"/>
</dbReference>
<evidence type="ECO:0000256" key="4">
    <source>
        <dbReference type="SAM" id="MobiDB-lite"/>
    </source>
</evidence>
<dbReference type="InterPro" id="IPR029048">
    <property type="entry name" value="HSP70_C_sf"/>
</dbReference>
<evidence type="ECO:0000256" key="2">
    <source>
        <dbReference type="ARBA" id="ARBA00022840"/>
    </source>
</evidence>
<organism evidence="6">
    <name type="scientific">Dissoconium aciculare CBS 342.82</name>
    <dbReference type="NCBI Taxonomy" id="1314786"/>
    <lineage>
        <taxon>Eukaryota</taxon>
        <taxon>Fungi</taxon>
        <taxon>Dikarya</taxon>
        <taxon>Ascomycota</taxon>
        <taxon>Pezizomycotina</taxon>
        <taxon>Dothideomycetes</taxon>
        <taxon>Dothideomycetidae</taxon>
        <taxon>Mycosphaerellales</taxon>
        <taxon>Dissoconiaceae</taxon>
        <taxon>Dissoconium</taxon>
    </lineage>
</organism>
<name>A0A6J3LVI0_9PEZI</name>
<keyword evidence="3" id="KW-0143">Chaperone</keyword>
<feature type="compositionally biased region" description="Basic residues" evidence="4">
    <location>
        <begin position="938"/>
        <end position="952"/>
    </location>
</feature>